<keyword evidence="1" id="KW-0472">Membrane</keyword>
<protein>
    <submittedName>
        <fullName evidence="2">Component of SufBCD complex</fullName>
    </submittedName>
</protein>
<feature type="transmembrane region" description="Helical" evidence="1">
    <location>
        <begin position="52"/>
        <end position="74"/>
    </location>
</feature>
<keyword evidence="3" id="KW-1185">Reference proteome</keyword>
<evidence type="ECO:0000313" key="2">
    <source>
        <dbReference type="EMBL" id="MCL1629734.1"/>
    </source>
</evidence>
<gene>
    <name evidence="2" type="ORF">M3N55_13435</name>
</gene>
<name>A0ABT0M614_9RHOB</name>
<keyword evidence="1" id="KW-1133">Transmembrane helix</keyword>
<feature type="transmembrane region" description="Helical" evidence="1">
    <location>
        <begin position="179"/>
        <end position="201"/>
    </location>
</feature>
<comment type="caution">
    <text evidence="2">The sequence shown here is derived from an EMBL/GenBank/DDBJ whole genome shotgun (WGS) entry which is preliminary data.</text>
</comment>
<reference evidence="2 3" key="1">
    <citation type="submission" date="2022-05" db="EMBL/GenBank/DDBJ databases">
        <title>Seasonal and diel survey of microbial diversity of the Tyrrhenian coast.</title>
        <authorList>
            <person name="Gattoni G."/>
            <person name="Corral P."/>
        </authorList>
    </citation>
    <scope>NUCLEOTIDE SEQUENCE [LARGE SCALE GENOMIC DNA]</scope>
    <source>
        <strain evidence="2 3">V10</strain>
    </source>
</reference>
<accession>A0ABT0M614</accession>
<organism evidence="2 3">
    <name type="scientific">Roseinatronobacter domitianus</name>
    <dbReference type="NCBI Taxonomy" id="2940293"/>
    <lineage>
        <taxon>Bacteria</taxon>
        <taxon>Pseudomonadati</taxon>
        <taxon>Pseudomonadota</taxon>
        <taxon>Alphaproteobacteria</taxon>
        <taxon>Rhodobacterales</taxon>
        <taxon>Paracoccaceae</taxon>
        <taxon>Roseinatronobacter</taxon>
    </lineage>
</organism>
<evidence type="ECO:0000313" key="3">
    <source>
        <dbReference type="Proteomes" id="UP001202550"/>
    </source>
</evidence>
<dbReference type="RefSeq" id="WP_249059927.1">
    <property type="nucleotide sequence ID" value="NZ_JALZWP010000015.1"/>
</dbReference>
<feature type="transmembrane region" description="Helical" evidence="1">
    <location>
        <begin position="109"/>
        <end position="130"/>
    </location>
</feature>
<feature type="transmembrane region" description="Helical" evidence="1">
    <location>
        <begin position="136"/>
        <end position="158"/>
    </location>
</feature>
<dbReference type="Proteomes" id="UP001202550">
    <property type="component" value="Unassembled WGS sequence"/>
</dbReference>
<dbReference type="EMBL" id="JALZWP010000015">
    <property type="protein sequence ID" value="MCL1629734.1"/>
    <property type="molecule type" value="Genomic_DNA"/>
</dbReference>
<evidence type="ECO:0000256" key="1">
    <source>
        <dbReference type="SAM" id="Phobius"/>
    </source>
</evidence>
<keyword evidence="1" id="KW-0812">Transmembrane</keyword>
<sequence>MLDARIKLQPEAALQNTRTAANRNGRELLEYRALPILENIFELIDMRSFSSVWFWIVLALAWSSVSQNVMGAPYDLIVKARRKGGQAAEDLNILVGIFVRRRLTVVRRAGHWVLGFQTMLLTAVFITAFWHGMEFAQALFLLFLPLTLTQFLNVRLAFRIEHDNMRDALLQRALLRHRLWLQLIGVLAIFVTAVWGMLHVITTSVLGV</sequence>
<proteinExistence type="predicted"/>